<dbReference type="Proteomes" id="UP000239757">
    <property type="component" value="Unassembled WGS sequence"/>
</dbReference>
<accession>A0A2P5YHU7</accession>
<evidence type="ECO:0000313" key="2">
    <source>
        <dbReference type="EMBL" id="PPS15169.1"/>
    </source>
</evidence>
<feature type="compositionally biased region" description="Low complexity" evidence="1">
    <location>
        <begin position="89"/>
        <end position="106"/>
    </location>
</feature>
<evidence type="ECO:0008006" key="4">
    <source>
        <dbReference type="Google" id="ProtNLM"/>
    </source>
</evidence>
<feature type="compositionally biased region" description="Polar residues" evidence="1">
    <location>
        <begin position="115"/>
        <end position="127"/>
    </location>
</feature>
<sequence length="147" mass="15569">MKGIAMVAMLFINRNKFMESMAQSVGPQMSHQHIVPCLDYIPGKALRNLFFVGCCSAWLMLVRSNLQCSASVNQTQQCCFPNKLAMLKSPSSSPSGSPSGTSNSPSSGGGGSKSNVPTTDDSTSAGNTTKQSFSVVCLFFLLFIALA</sequence>
<feature type="region of interest" description="Disordered" evidence="1">
    <location>
        <begin position="88"/>
        <end position="127"/>
    </location>
</feature>
<proteinExistence type="predicted"/>
<dbReference type="AlphaFoldDB" id="A0A2P5YHU7"/>
<gene>
    <name evidence="2" type="ORF">GOBAR_AA05404</name>
</gene>
<evidence type="ECO:0000313" key="3">
    <source>
        <dbReference type="Proteomes" id="UP000239757"/>
    </source>
</evidence>
<reference evidence="2 3" key="1">
    <citation type="submission" date="2015-01" db="EMBL/GenBank/DDBJ databases">
        <title>Genome of allotetraploid Gossypium barbadense reveals genomic plasticity and fiber elongation in cotton evolution.</title>
        <authorList>
            <person name="Chen X."/>
            <person name="Liu X."/>
            <person name="Zhao B."/>
            <person name="Zheng H."/>
            <person name="Hu Y."/>
            <person name="Lu G."/>
            <person name="Yang C."/>
            <person name="Chen J."/>
            <person name="Shan C."/>
            <person name="Zhang L."/>
            <person name="Zhou Y."/>
            <person name="Wang L."/>
            <person name="Guo W."/>
            <person name="Bai Y."/>
            <person name="Ruan J."/>
            <person name="Shangguan X."/>
            <person name="Mao Y."/>
            <person name="Jiang J."/>
            <person name="Zhu Y."/>
            <person name="Lei J."/>
            <person name="Kang H."/>
            <person name="Chen S."/>
            <person name="He X."/>
            <person name="Wang R."/>
            <person name="Wang Y."/>
            <person name="Chen J."/>
            <person name="Wang L."/>
            <person name="Yu S."/>
            <person name="Wang B."/>
            <person name="Wei J."/>
            <person name="Song S."/>
            <person name="Lu X."/>
            <person name="Gao Z."/>
            <person name="Gu W."/>
            <person name="Deng X."/>
            <person name="Ma D."/>
            <person name="Wang S."/>
            <person name="Liang W."/>
            <person name="Fang L."/>
            <person name="Cai C."/>
            <person name="Zhu X."/>
            <person name="Zhou B."/>
            <person name="Zhang Y."/>
            <person name="Chen Z."/>
            <person name="Xu S."/>
            <person name="Zhu R."/>
            <person name="Wang S."/>
            <person name="Zhang T."/>
            <person name="Zhao G."/>
        </authorList>
    </citation>
    <scope>NUCLEOTIDE SEQUENCE [LARGE SCALE GENOMIC DNA]</scope>
    <source>
        <strain evidence="3">cv. Xinhai21</strain>
        <tissue evidence="2">Leaf</tissue>
    </source>
</reference>
<protein>
    <recommendedName>
        <fullName evidence="4">Bifunctional inhibitor/plant lipid transfer protein/seed storage helical domain-containing protein</fullName>
    </recommendedName>
</protein>
<organism evidence="2 3">
    <name type="scientific">Gossypium barbadense</name>
    <name type="common">Sea Island cotton</name>
    <name type="synonym">Hibiscus barbadensis</name>
    <dbReference type="NCBI Taxonomy" id="3634"/>
    <lineage>
        <taxon>Eukaryota</taxon>
        <taxon>Viridiplantae</taxon>
        <taxon>Streptophyta</taxon>
        <taxon>Embryophyta</taxon>
        <taxon>Tracheophyta</taxon>
        <taxon>Spermatophyta</taxon>
        <taxon>Magnoliopsida</taxon>
        <taxon>eudicotyledons</taxon>
        <taxon>Gunneridae</taxon>
        <taxon>Pentapetalae</taxon>
        <taxon>rosids</taxon>
        <taxon>malvids</taxon>
        <taxon>Malvales</taxon>
        <taxon>Malvaceae</taxon>
        <taxon>Malvoideae</taxon>
        <taxon>Gossypium</taxon>
    </lineage>
</organism>
<name>A0A2P5YHU7_GOSBA</name>
<evidence type="ECO:0000256" key="1">
    <source>
        <dbReference type="SAM" id="MobiDB-lite"/>
    </source>
</evidence>
<dbReference type="EMBL" id="KZ663186">
    <property type="protein sequence ID" value="PPS15169.1"/>
    <property type="molecule type" value="Genomic_DNA"/>
</dbReference>